<dbReference type="AlphaFoldDB" id="A0A6I2RW71"/>
<dbReference type="InterPro" id="IPR051083">
    <property type="entry name" value="GrpII_Intron_Splice-Mob/Def"/>
</dbReference>
<dbReference type="Pfam" id="PF08388">
    <property type="entry name" value="GIIM"/>
    <property type="match status" value="1"/>
</dbReference>
<dbReference type="PANTHER" id="PTHR34047:SF8">
    <property type="entry name" value="PROTEIN YKFC"/>
    <property type="match status" value="1"/>
</dbReference>
<dbReference type="PROSITE" id="PS50878">
    <property type="entry name" value="RT_POL"/>
    <property type="match status" value="1"/>
</dbReference>
<dbReference type="EC" id="2.7.7.49" evidence="2"/>
<dbReference type="Proteomes" id="UP000429811">
    <property type="component" value="Unassembled WGS sequence"/>
</dbReference>
<dbReference type="InterPro" id="IPR000477">
    <property type="entry name" value="RT_dom"/>
</dbReference>
<proteinExistence type="predicted"/>
<dbReference type="PANTHER" id="PTHR34047">
    <property type="entry name" value="NUCLEAR INTRON MATURASE 1, MITOCHONDRIAL-RELATED"/>
    <property type="match status" value="1"/>
</dbReference>
<reference evidence="2 3" key="1">
    <citation type="journal article" date="2019" name="Nat. Med.">
        <title>A library of human gut bacterial isolates paired with longitudinal multiomics data enables mechanistic microbiome research.</title>
        <authorList>
            <person name="Poyet M."/>
            <person name="Groussin M."/>
            <person name="Gibbons S.M."/>
            <person name="Avila-Pacheco J."/>
            <person name="Jiang X."/>
            <person name="Kearney S.M."/>
            <person name="Perrotta A.R."/>
            <person name="Berdy B."/>
            <person name="Zhao S."/>
            <person name="Lieberman T.D."/>
            <person name="Swanson P.K."/>
            <person name="Smith M."/>
            <person name="Roesemann S."/>
            <person name="Alexander J.E."/>
            <person name="Rich S.A."/>
            <person name="Livny J."/>
            <person name="Vlamakis H."/>
            <person name="Clish C."/>
            <person name="Bullock K."/>
            <person name="Deik A."/>
            <person name="Scott J."/>
            <person name="Pierce K.A."/>
            <person name="Xavier R.J."/>
            <person name="Alm E.J."/>
        </authorList>
    </citation>
    <scope>NUCLEOTIDE SEQUENCE [LARGE SCALE GENOMIC DNA]</scope>
    <source>
        <strain evidence="2 3">BIOML-A5</strain>
    </source>
</reference>
<dbReference type="InterPro" id="IPR043502">
    <property type="entry name" value="DNA/RNA_pol_sf"/>
</dbReference>
<sequence length="439" mass="51449">MSELLEKILNRENMNKAYKRVKANKGTSGIDEITIEDAYVYIKENWERIRAEITERKYKPQPVKRVEIPKPNGGTRNLGIPTVMDRIIQQAMVQVLSPICETFFSDYSYGFRPNRSCEQAINKLLEYINDGYEWIVDIDLEKFFDNVPQDKLMSYVHIIINDGDTESLIRKYLKAGIMINGKYEKSEKGTPQGGNLSPLLSNIILNELDKELESRGLHFTRYADDCVIAVKSRASANRVMHTITKWIEHKLGLKVNATKTHITRPNKLKYLGFGFYYDTKAEKYCARPHASSIQRFKRKLKQLTIRKNTMALKERIRRLNQVIRGWINYYSICNMKTHMTRIDEHLRTRLRVIIWKQWKVPSKRQWGLQKLGIRKDRARQTSYMGDHYQWVVTKTCVVRAISKEKLAQKGLVSCLDYYIERHALKLKRTAVYGTVRTVV</sequence>
<evidence type="ECO:0000313" key="2">
    <source>
        <dbReference type="EMBL" id="MSB51389.1"/>
    </source>
</evidence>
<dbReference type="SUPFAM" id="SSF56672">
    <property type="entry name" value="DNA/RNA polymerases"/>
    <property type="match status" value="1"/>
</dbReference>
<organism evidence="2 3">
    <name type="scientific">Flavonifractor plautii</name>
    <name type="common">Fusobacterium plautii</name>
    <dbReference type="NCBI Taxonomy" id="292800"/>
    <lineage>
        <taxon>Bacteria</taxon>
        <taxon>Bacillati</taxon>
        <taxon>Bacillota</taxon>
        <taxon>Clostridia</taxon>
        <taxon>Eubacteriales</taxon>
        <taxon>Oscillospiraceae</taxon>
        <taxon>Flavonifractor</taxon>
    </lineage>
</organism>
<dbReference type="GO" id="GO:0003964">
    <property type="term" value="F:RNA-directed DNA polymerase activity"/>
    <property type="evidence" value="ECO:0007669"/>
    <property type="project" value="UniProtKB-KW"/>
</dbReference>
<keyword evidence="2" id="KW-0548">Nucleotidyltransferase</keyword>
<protein>
    <submittedName>
        <fullName evidence="2">Group II intron reverse transcriptase/maturase</fullName>
        <ecNumber evidence="2">2.7.7.49</ecNumber>
    </submittedName>
</protein>
<name>A0A6I2RW71_FLAPL</name>
<dbReference type="RefSeq" id="WP_154274506.1">
    <property type="nucleotide sequence ID" value="NZ_WKPO01000091.1"/>
</dbReference>
<dbReference type="Pfam" id="PF00078">
    <property type="entry name" value="RVT_1"/>
    <property type="match status" value="1"/>
</dbReference>
<dbReference type="EMBL" id="WKPO01000091">
    <property type="protein sequence ID" value="MSB51389.1"/>
    <property type="molecule type" value="Genomic_DNA"/>
</dbReference>
<feature type="domain" description="Reverse transcriptase" evidence="1">
    <location>
        <begin position="49"/>
        <end position="275"/>
    </location>
</feature>
<keyword evidence="2" id="KW-0808">Transferase</keyword>
<accession>A0A6I2RW71</accession>
<dbReference type="InterPro" id="IPR013597">
    <property type="entry name" value="Mat_intron_G2"/>
</dbReference>
<keyword evidence="2" id="KW-0695">RNA-directed DNA polymerase</keyword>
<dbReference type="InterPro" id="IPR030931">
    <property type="entry name" value="Group_II_RT_mat"/>
</dbReference>
<evidence type="ECO:0000259" key="1">
    <source>
        <dbReference type="PROSITE" id="PS50878"/>
    </source>
</evidence>
<comment type="caution">
    <text evidence="2">The sequence shown here is derived from an EMBL/GenBank/DDBJ whole genome shotgun (WGS) entry which is preliminary data.</text>
</comment>
<dbReference type="CDD" id="cd01651">
    <property type="entry name" value="RT_G2_intron"/>
    <property type="match status" value="1"/>
</dbReference>
<dbReference type="NCBIfam" id="TIGR04416">
    <property type="entry name" value="group_II_RT_mat"/>
    <property type="match status" value="1"/>
</dbReference>
<evidence type="ECO:0000313" key="3">
    <source>
        <dbReference type="Proteomes" id="UP000429811"/>
    </source>
</evidence>
<gene>
    <name evidence="2" type="primary">ltrA</name>
    <name evidence="2" type="ORF">GKE90_22435</name>
</gene>